<name>A0A0D2F1E0_9EURO</name>
<dbReference type="AlphaFoldDB" id="A0A0D2F1E0"/>
<evidence type="ECO:0000256" key="6">
    <source>
        <dbReference type="ARBA" id="ARBA00023146"/>
    </source>
</evidence>
<evidence type="ECO:0000256" key="2">
    <source>
        <dbReference type="ARBA" id="ARBA00022598"/>
    </source>
</evidence>
<feature type="compositionally biased region" description="Polar residues" evidence="7">
    <location>
        <begin position="217"/>
        <end position="229"/>
    </location>
</feature>
<dbReference type="GO" id="GO:0005524">
    <property type="term" value="F:ATP binding"/>
    <property type="evidence" value="ECO:0007669"/>
    <property type="project" value="UniProtKB-KW"/>
</dbReference>
<dbReference type="PRINTS" id="PR01042">
    <property type="entry name" value="TRNASYNTHASP"/>
</dbReference>
<dbReference type="InterPro" id="IPR045864">
    <property type="entry name" value="aa-tRNA-synth_II/BPL/LPL"/>
</dbReference>
<evidence type="ECO:0000256" key="4">
    <source>
        <dbReference type="ARBA" id="ARBA00022840"/>
    </source>
</evidence>
<dbReference type="RefSeq" id="XP_013322337.1">
    <property type="nucleotide sequence ID" value="XM_013466883.1"/>
</dbReference>
<reference evidence="9 10" key="1">
    <citation type="submission" date="2015-01" db="EMBL/GenBank/DDBJ databases">
        <title>The Genome Sequence of Exophiala xenobiotica CBS118157.</title>
        <authorList>
            <consortium name="The Broad Institute Genomics Platform"/>
            <person name="Cuomo C."/>
            <person name="de Hoog S."/>
            <person name="Gorbushina A."/>
            <person name="Stielow B."/>
            <person name="Teixiera M."/>
            <person name="Abouelleil A."/>
            <person name="Chapman S.B."/>
            <person name="Priest M."/>
            <person name="Young S.K."/>
            <person name="Wortman J."/>
            <person name="Nusbaum C."/>
            <person name="Birren B."/>
        </authorList>
    </citation>
    <scope>NUCLEOTIDE SEQUENCE [LARGE SCALE GENOMIC DNA]</scope>
    <source>
        <strain evidence="9 10">CBS 118157</strain>
    </source>
</reference>
<dbReference type="Gene3D" id="2.40.50.140">
    <property type="entry name" value="Nucleic acid-binding proteins"/>
    <property type="match status" value="1"/>
</dbReference>
<keyword evidence="5" id="KW-0648">Protein biosynthesis</keyword>
<feature type="domain" description="Aminoacyl-transfer RNA synthetases class-II family profile" evidence="8">
    <location>
        <begin position="291"/>
        <end position="758"/>
    </location>
</feature>
<dbReference type="InterPro" id="IPR006195">
    <property type="entry name" value="aa-tRNA-synth_II"/>
</dbReference>
<keyword evidence="10" id="KW-1185">Reference proteome</keyword>
<dbReference type="SUPFAM" id="SSF55681">
    <property type="entry name" value="Class II aaRS and biotin synthetases"/>
    <property type="match status" value="1"/>
</dbReference>
<evidence type="ECO:0000313" key="10">
    <source>
        <dbReference type="Proteomes" id="UP000054342"/>
    </source>
</evidence>
<dbReference type="HAMAP" id="MF_00044">
    <property type="entry name" value="Asp_tRNA_synth_type1"/>
    <property type="match status" value="1"/>
</dbReference>
<organism evidence="9 10">
    <name type="scientific">Exophiala xenobiotica</name>
    <dbReference type="NCBI Taxonomy" id="348802"/>
    <lineage>
        <taxon>Eukaryota</taxon>
        <taxon>Fungi</taxon>
        <taxon>Dikarya</taxon>
        <taxon>Ascomycota</taxon>
        <taxon>Pezizomycotina</taxon>
        <taxon>Eurotiomycetes</taxon>
        <taxon>Chaetothyriomycetidae</taxon>
        <taxon>Chaetothyriales</taxon>
        <taxon>Herpotrichiellaceae</taxon>
        <taxon>Exophiala</taxon>
    </lineage>
</organism>
<dbReference type="GO" id="GO:0005739">
    <property type="term" value="C:mitochondrion"/>
    <property type="evidence" value="ECO:0007669"/>
    <property type="project" value="TreeGrafter"/>
</dbReference>
<dbReference type="InterPro" id="IPR002312">
    <property type="entry name" value="Asp/Asn-tRNA-synth_IIb"/>
</dbReference>
<dbReference type="InterPro" id="IPR004115">
    <property type="entry name" value="GAD-like_sf"/>
</dbReference>
<dbReference type="GO" id="GO:0006422">
    <property type="term" value="P:aspartyl-tRNA aminoacylation"/>
    <property type="evidence" value="ECO:0007669"/>
    <property type="project" value="TreeGrafter"/>
</dbReference>
<dbReference type="PROSITE" id="PS50862">
    <property type="entry name" value="AA_TRNA_LIGASE_II"/>
    <property type="match status" value="1"/>
</dbReference>
<feature type="region of interest" description="Disordered" evidence="7">
    <location>
        <begin position="208"/>
        <end position="229"/>
    </location>
</feature>
<dbReference type="Gene3D" id="3.30.930.10">
    <property type="entry name" value="Bira Bifunctional Protein, Domain 2"/>
    <property type="match status" value="1"/>
</dbReference>
<proteinExistence type="inferred from homology"/>
<comment type="similarity">
    <text evidence="1">Belongs to the class-II aminoacyl-tRNA synthetase family. Type 1 subfamily.</text>
</comment>
<dbReference type="NCBIfam" id="TIGR00459">
    <property type="entry name" value="aspS_bact"/>
    <property type="match status" value="1"/>
</dbReference>
<dbReference type="EMBL" id="KN847317">
    <property type="protein sequence ID" value="KIW61753.1"/>
    <property type="molecule type" value="Genomic_DNA"/>
</dbReference>
<keyword evidence="2 9" id="KW-0436">Ligase</keyword>
<evidence type="ECO:0000313" key="9">
    <source>
        <dbReference type="EMBL" id="KIW61753.1"/>
    </source>
</evidence>
<protein>
    <submittedName>
        <fullName evidence="9">Aspartate-tRNA ligase</fullName>
    </submittedName>
</protein>
<dbReference type="PANTHER" id="PTHR22594">
    <property type="entry name" value="ASPARTYL/LYSYL-TRNA SYNTHETASE"/>
    <property type="match status" value="1"/>
</dbReference>
<evidence type="ECO:0000259" key="8">
    <source>
        <dbReference type="PROSITE" id="PS50862"/>
    </source>
</evidence>
<dbReference type="InterPro" id="IPR004364">
    <property type="entry name" value="Aa-tRNA-synt_II"/>
</dbReference>
<dbReference type="GO" id="GO:0004815">
    <property type="term" value="F:aspartate-tRNA ligase activity"/>
    <property type="evidence" value="ECO:0007669"/>
    <property type="project" value="TreeGrafter"/>
</dbReference>
<dbReference type="HOGENOM" id="CLU_014330_2_1_1"/>
<dbReference type="Pfam" id="PF00152">
    <property type="entry name" value="tRNA-synt_2"/>
    <property type="match status" value="1"/>
</dbReference>
<sequence>MLLSRSIRACQLRDSYIEISKYVRFQLRQRQLGSANAIKASTLSVRRSSTTSTQDYERQFDKSSGHLTQDVGANASSGKSGVAGKDYACLRRFQGSCLSKHDMTTWDSLARTEIRSHSSNTTNEPNLVRICGYITSQRSAGKFEFFQLVDPHLELAVQVICSKQKLEQNAQFGADHGCEGTLQEHFNLAKDIRGHTPVQVIGSVVHRAAPPKKGGQRSDSQQLDGQNGNTLQKLDPFVGQIKIFSHIEIQADSIIPLNTFPTDLVAKCDTVFPPELRHLQFRTDNELRSRIRLRSKIAAKVREGMLNKDFDEIETPLLFKSTPEGAREFIVPTRKKGMAYALPQSPQQYKQVLMASGIARYFQFAKCFRDEDLRADRQPEFTQLDLEMSFVGAEQVMSVVEDIVRNFVWPNVPNISPLNPAFIADESSTDQSDMSAPAVSQFPRLSYNRVMASYGSDKPDTRLGSEIHRIERWLPSNVKGMLTSLDGPIVEMIKIDMHGTDPSTSSQFIRSFLDAPTSTIYTENPAGMPGVSVYEAGKPLRGLASFGHEAAYKVEEDFEPEPGDIFIVQTRANAPFTGGSTILGNLRRDVLHSAISQGLIPAPSGFAALWVTDFPLFSPVEESEPGQGGMAGICSTHHPFTAPKQGQDLSLLMTDPLKVVGDHYDLVINGVEVGGGSRRIHIAEMQELVLRGVLKLAPERLEDFRHLLNALKCGCPPHAGFALGFDRLMAMLTDRASVRDVIAFPKYADGEDKFVKSPSLMSADQLATYHLAITDEEVAKPPPPVSRRA</sequence>
<evidence type="ECO:0000256" key="3">
    <source>
        <dbReference type="ARBA" id="ARBA00022741"/>
    </source>
</evidence>
<dbReference type="InterPro" id="IPR012340">
    <property type="entry name" value="NA-bd_OB-fold"/>
</dbReference>
<dbReference type="SUPFAM" id="SSF50249">
    <property type="entry name" value="Nucleic acid-binding proteins"/>
    <property type="match status" value="1"/>
</dbReference>
<dbReference type="OrthoDB" id="439710at2759"/>
<gene>
    <name evidence="9" type="ORF">PV05_01838</name>
</gene>
<dbReference type="Proteomes" id="UP000054342">
    <property type="component" value="Unassembled WGS sequence"/>
</dbReference>
<keyword evidence="3" id="KW-0547">Nucleotide-binding</keyword>
<dbReference type="STRING" id="348802.A0A0D2F1E0"/>
<dbReference type="InterPro" id="IPR004524">
    <property type="entry name" value="Asp-tRNA-ligase_1"/>
</dbReference>
<dbReference type="PANTHER" id="PTHR22594:SF5">
    <property type="entry name" value="ASPARTATE--TRNA LIGASE, MITOCHONDRIAL"/>
    <property type="match status" value="1"/>
</dbReference>
<accession>A0A0D2F1E0</accession>
<evidence type="ECO:0000256" key="5">
    <source>
        <dbReference type="ARBA" id="ARBA00022917"/>
    </source>
</evidence>
<evidence type="ECO:0000256" key="7">
    <source>
        <dbReference type="SAM" id="MobiDB-lite"/>
    </source>
</evidence>
<dbReference type="Gene3D" id="3.30.1360.30">
    <property type="entry name" value="GAD-like domain"/>
    <property type="match status" value="1"/>
</dbReference>
<dbReference type="GeneID" id="25323746"/>
<keyword evidence="4" id="KW-0067">ATP-binding</keyword>
<evidence type="ECO:0000256" key="1">
    <source>
        <dbReference type="ARBA" id="ARBA00006303"/>
    </source>
</evidence>
<keyword evidence="6" id="KW-0030">Aminoacyl-tRNA synthetase</keyword>